<evidence type="ECO:0000259" key="8">
    <source>
        <dbReference type="PROSITE" id="PS52035"/>
    </source>
</evidence>
<evidence type="ECO:0000256" key="4">
    <source>
        <dbReference type="ARBA" id="ARBA00022801"/>
    </source>
</evidence>
<evidence type="ECO:0000256" key="5">
    <source>
        <dbReference type="ARBA" id="ARBA00022833"/>
    </source>
</evidence>
<organism evidence="9 10">
    <name type="scientific">Priestia iocasae</name>
    <dbReference type="NCBI Taxonomy" id="2291674"/>
    <lineage>
        <taxon>Bacteria</taxon>
        <taxon>Bacillati</taxon>
        <taxon>Bacillota</taxon>
        <taxon>Bacilli</taxon>
        <taxon>Bacillales</taxon>
        <taxon>Bacillaceae</taxon>
        <taxon>Priestia</taxon>
    </lineage>
</organism>
<comment type="similarity">
    <text evidence="2 7">Belongs to the peptidase M14 family.</text>
</comment>
<feature type="domain" description="Peptidase M14" evidence="8">
    <location>
        <begin position="25"/>
        <end position="319"/>
    </location>
</feature>
<dbReference type="PANTHER" id="PTHR11705">
    <property type="entry name" value="PROTEASE FAMILY M14 CARBOXYPEPTIDASE A,B"/>
    <property type="match status" value="1"/>
</dbReference>
<reference evidence="9 10" key="1">
    <citation type="submission" date="2021-01" db="EMBL/GenBank/DDBJ databases">
        <title>Genomic Encyclopedia of Type Strains, Phase IV (KMG-IV): sequencing the most valuable type-strain genomes for metagenomic binning, comparative biology and taxonomic classification.</title>
        <authorList>
            <person name="Goeker M."/>
        </authorList>
    </citation>
    <scope>NUCLEOTIDE SEQUENCE [LARGE SCALE GENOMIC DNA]</scope>
    <source>
        <strain evidence="9 10">DSM 104297</strain>
    </source>
</reference>
<evidence type="ECO:0000256" key="6">
    <source>
        <dbReference type="ARBA" id="ARBA00023049"/>
    </source>
</evidence>
<dbReference type="CDD" id="cd06229">
    <property type="entry name" value="M14_Endopeptidase_I"/>
    <property type="match status" value="1"/>
</dbReference>
<evidence type="ECO:0000313" key="9">
    <source>
        <dbReference type="EMBL" id="MBM7704454.1"/>
    </source>
</evidence>
<evidence type="ECO:0000256" key="7">
    <source>
        <dbReference type="PROSITE-ProRule" id="PRU01379"/>
    </source>
</evidence>
<dbReference type="SMART" id="SM00631">
    <property type="entry name" value="Zn_pept"/>
    <property type="match status" value="1"/>
</dbReference>
<evidence type="ECO:0000256" key="1">
    <source>
        <dbReference type="ARBA" id="ARBA00001947"/>
    </source>
</evidence>
<evidence type="ECO:0000313" key="10">
    <source>
        <dbReference type="Proteomes" id="UP000809829"/>
    </source>
</evidence>
<dbReference type="SUPFAM" id="SSF53187">
    <property type="entry name" value="Zn-dependent exopeptidases"/>
    <property type="match status" value="1"/>
</dbReference>
<dbReference type="PROSITE" id="PS52035">
    <property type="entry name" value="PEPTIDASE_M14"/>
    <property type="match status" value="1"/>
</dbReference>
<dbReference type="Proteomes" id="UP000809829">
    <property type="component" value="Unassembled WGS sequence"/>
</dbReference>
<dbReference type="RefSeq" id="WP_205188460.1">
    <property type="nucleotide sequence ID" value="NZ_JAFBFC010000007.1"/>
</dbReference>
<keyword evidence="10" id="KW-1185">Reference proteome</keyword>
<dbReference type="Gene3D" id="3.40.630.10">
    <property type="entry name" value="Zn peptidases"/>
    <property type="match status" value="1"/>
</dbReference>
<name>A0ABS2QY83_9BACI</name>
<sequence>MANRQGFLYMNSVTFSPKDIVNPKTVYTYTQMERDLGILEKMYSDFLEVHTIGQSVDGRELYAVKLGKGKKEIFINGSHHAREYISTNLVMEKIDQYAYSYAKGTKIGSYHTRTILDDTAIWFVPMVNPDGVSLVQLGHKSAKRPQEVLKMNGGNTNFAAWKANIRGVDLNKQYPANWNNLCCNARYPGPQNYKGTKALSEPETKALYDFTLKHNFRAAISYHSSGEILYWYFKQQGSQLSRDEKLARKVSRATGYSMVPKSASGTGGGYTDWFISSQKMPAFTPEVSPYAGHQPVPLSNFDRIWKQNVTIGLMVANEMK</sequence>
<dbReference type="PANTHER" id="PTHR11705:SF143">
    <property type="entry name" value="SLL0236 PROTEIN"/>
    <property type="match status" value="1"/>
</dbReference>
<dbReference type="EMBL" id="JAFBFC010000007">
    <property type="protein sequence ID" value="MBM7704454.1"/>
    <property type="molecule type" value="Genomic_DNA"/>
</dbReference>
<feature type="active site" description="Proton donor/acceptor" evidence="7">
    <location>
        <position position="286"/>
    </location>
</feature>
<accession>A0ABS2QY83</accession>
<keyword evidence="6" id="KW-0482">Metalloprotease</keyword>
<evidence type="ECO:0000256" key="2">
    <source>
        <dbReference type="ARBA" id="ARBA00005988"/>
    </source>
</evidence>
<dbReference type="PRINTS" id="PR00765">
    <property type="entry name" value="CRBOXYPTASEA"/>
</dbReference>
<keyword evidence="4" id="KW-0378">Hydrolase</keyword>
<comment type="caution">
    <text evidence="9">The sequence shown here is derived from an EMBL/GenBank/DDBJ whole genome shotgun (WGS) entry which is preliminary data.</text>
</comment>
<protein>
    <submittedName>
        <fullName evidence="9">Murein tripeptide amidase MpaA</fullName>
    </submittedName>
</protein>
<proteinExistence type="inferred from homology"/>
<comment type="cofactor">
    <cofactor evidence="1">
        <name>Zn(2+)</name>
        <dbReference type="ChEBI" id="CHEBI:29105"/>
    </cofactor>
</comment>
<keyword evidence="5" id="KW-0862">Zinc</keyword>
<gene>
    <name evidence="9" type="ORF">JOC83_003311</name>
</gene>
<keyword evidence="3" id="KW-0645">Protease</keyword>
<dbReference type="Pfam" id="PF00246">
    <property type="entry name" value="Peptidase_M14"/>
    <property type="match status" value="1"/>
</dbReference>
<dbReference type="InterPro" id="IPR000834">
    <property type="entry name" value="Peptidase_M14"/>
</dbReference>
<dbReference type="InterPro" id="IPR034274">
    <property type="entry name" value="ENP1_M14_CPD"/>
</dbReference>
<evidence type="ECO:0000256" key="3">
    <source>
        <dbReference type="ARBA" id="ARBA00022670"/>
    </source>
</evidence>